<dbReference type="Proteomes" id="UP000324632">
    <property type="component" value="Chromosome 11"/>
</dbReference>
<keyword evidence="2" id="KW-1185">Reference proteome</keyword>
<dbReference type="EMBL" id="SOYY01000011">
    <property type="protein sequence ID" value="KAA0714767.1"/>
    <property type="molecule type" value="Genomic_DNA"/>
</dbReference>
<reference evidence="1 2" key="1">
    <citation type="journal article" date="2019" name="Mol. Ecol. Resour.">
        <title>Chromosome-level genome assembly of Triplophysa tibetana, a fish adapted to the harsh high-altitude environment of the Tibetan Plateau.</title>
        <authorList>
            <person name="Yang X."/>
            <person name="Liu H."/>
            <person name="Ma Z."/>
            <person name="Zou Y."/>
            <person name="Zou M."/>
            <person name="Mao Y."/>
            <person name="Li X."/>
            <person name="Wang H."/>
            <person name="Chen T."/>
            <person name="Wang W."/>
            <person name="Yang R."/>
        </authorList>
    </citation>
    <scope>NUCLEOTIDE SEQUENCE [LARGE SCALE GENOMIC DNA]</scope>
    <source>
        <strain evidence="1">TTIB1903HZAU</strain>
        <tissue evidence="1">Muscle</tissue>
    </source>
</reference>
<organism evidence="1 2">
    <name type="scientific">Triplophysa tibetana</name>
    <dbReference type="NCBI Taxonomy" id="1572043"/>
    <lineage>
        <taxon>Eukaryota</taxon>
        <taxon>Metazoa</taxon>
        <taxon>Chordata</taxon>
        <taxon>Craniata</taxon>
        <taxon>Vertebrata</taxon>
        <taxon>Euteleostomi</taxon>
        <taxon>Actinopterygii</taxon>
        <taxon>Neopterygii</taxon>
        <taxon>Teleostei</taxon>
        <taxon>Ostariophysi</taxon>
        <taxon>Cypriniformes</taxon>
        <taxon>Nemacheilidae</taxon>
        <taxon>Triplophysa</taxon>
    </lineage>
</organism>
<protein>
    <submittedName>
        <fullName evidence="1">Uncharacterized protein</fullName>
    </submittedName>
</protein>
<sequence length="100" mass="10466">MGTEVPVTVSWWSNGGGGGSLCPGGCEAAGNSQDNRCEEELTVAGPQILFKGSRTGNGGMGVRLPHTLNFHGEFLGCPRSHGACQHQRHNGHRGALQGKR</sequence>
<gene>
    <name evidence="1" type="ORF">E1301_Tti006393</name>
</gene>
<name>A0A5A9P243_9TELE</name>
<dbReference type="AlphaFoldDB" id="A0A5A9P243"/>
<comment type="caution">
    <text evidence="1">The sequence shown here is derived from an EMBL/GenBank/DDBJ whole genome shotgun (WGS) entry which is preliminary data.</text>
</comment>
<evidence type="ECO:0000313" key="1">
    <source>
        <dbReference type="EMBL" id="KAA0714767.1"/>
    </source>
</evidence>
<accession>A0A5A9P243</accession>
<evidence type="ECO:0000313" key="2">
    <source>
        <dbReference type="Proteomes" id="UP000324632"/>
    </source>
</evidence>
<proteinExistence type="predicted"/>